<dbReference type="InterPro" id="IPR047589">
    <property type="entry name" value="DUF11_rpt"/>
</dbReference>
<dbReference type="InterPro" id="IPR013783">
    <property type="entry name" value="Ig-like_fold"/>
</dbReference>
<keyword evidence="2" id="KW-0732">Signal</keyword>
<reference evidence="5" key="2">
    <citation type="submission" date="2010-01" db="EMBL/GenBank/DDBJ databases">
        <title>The complete genome of Conexibacter woesei DSM 14684.</title>
        <authorList>
            <consortium name="US DOE Joint Genome Institute (JGI-PGF)"/>
            <person name="Lucas S."/>
            <person name="Copeland A."/>
            <person name="Lapidus A."/>
            <person name="Glavina del Rio T."/>
            <person name="Dalin E."/>
            <person name="Tice H."/>
            <person name="Bruce D."/>
            <person name="Goodwin L."/>
            <person name="Pitluck S."/>
            <person name="Kyrpides N."/>
            <person name="Mavromatis K."/>
            <person name="Ivanova N."/>
            <person name="Mikhailova N."/>
            <person name="Chertkov O."/>
            <person name="Brettin T."/>
            <person name="Detter J.C."/>
            <person name="Han C."/>
            <person name="Larimer F."/>
            <person name="Land M."/>
            <person name="Hauser L."/>
            <person name="Markowitz V."/>
            <person name="Cheng J.-F."/>
            <person name="Hugenholtz P."/>
            <person name="Woyke T."/>
            <person name="Wu D."/>
            <person name="Pukall R."/>
            <person name="Steenblock K."/>
            <person name="Schneider S."/>
            <person name="Klenk H.-P."/>
            <person name="Eisen J.A."/>
        </authorList>
    </citation>
    <scope>NUCLEOTIDE SEQUENCE [LARGE SCALE GENOMIC DNA]</scope>
    <source>
        <strain evidence="5">DSM 14684 / CIP 108061 / JCM 11494 / NBRC 100937 / ID131577</strain>
    </source>
</reference>
<dbReference type="NCBIfam" id="TIGR01451">
    <property type="entry name" value="B_ant_repeat"/>
    <property type="match status" value="6"/>
</dbReference>
<organism evidence="4 5">
    <name type="scientific">Conexibacter woesei (strain DSM 14684 / CCUG 47730 / CIP 108061 / JCM 11494 / NBRC 100937 / ID131577)</name>
    <dbReference type="NCBI Taxonomy" id="469383"/>
    <lineage>
        <taxon>Bacteria</taxon>
        <taxon>Bacillati</taxon>
        <taxon>Actinomycetota</taxon>
        <taxon>Thermoleophilia</taxon>
        <taxon>Solirubrobacterales</taxon>
        <taxon>Conexibacteraceae</taxon>
        <taxon>Conexibacter</taxon>
    </lineage>
</organism>
<accession>D3F7N4</accession>
<evidence type="ECO:0000256" key="2">
    <source>
        <dbReference type="SAM" id="SignalP"/>
    </source>
</evidence>
<reference evidence="4 5" key="1">
    <citation type="journal article" date="2010" name="Stand. Genomic Sci.">
        <title>Complete genome sequence of Conexibacter woesei type strain (ID131577).</title>
        <authorList>
            <person name="Pukall R."/>
            <person name="Lapidus A."/>
            <person name="Glavina Del Rio T."/>
            <person name="Copeland A."/>
            <person name="Tice H."/>
            <person name="Cheng J.-F."/>
            <person name="Lucas S."/>
            <person name="Chen F."/>
            <person name="Nolan M."/>
            <person name="Bruce D."/>
            <person name="Goodwin L."/>
            <person name="Pitluck S."/>
            <person name="Mavromatis K."/>
            <person name="Ivanova N."/>
            <person name="Ovchinnikova G."/>
            <person name="Pati A."/>
            <person name="Chen A."/>
            <person name="Palaniappan K."/>
            <person name="Land M."/>
            <person name="Hauser L."/>
            <person name="Chang Y.-J."/>
            <person name="Jeffries C.D."/>
            <person name="Chain P."/>
            <person name="Meincke L."/>
            <person name="Sims D."/>
            <person name="Brettin T."/>
            <person name="Detter J.C."/>
            <person name="Rohde M."/>
            <person name="Goeker M."/>
            <person name="Bristow J."/>
            <person name="Eisen J.A."/>
            <person name="Markowitz V."/>
            <person name="Kyrpides N.C."/>
            <person name="Klenk H.-P."/>
            <person name="Hugenholtz P."/>
        </authorList>
    </citation>
    <scope>NUCLEOTIDE SEQUENCE [LARGE SCALE GENOMIC DNA]</scope>
    <source>
        <strain evidence="5">DSM 14684 / CIP 108061 / JCM 11494 / NBRC 100937 / ID131577</strain>
    </source>
</reference>
<dbReference type="Gene3D" id="2.60.40.10">
    <property type="entry name" value="Immunoglobulins"/>
    <property type="match status" value="4"/>
</dbReference>
<dbReference type="InterPro" id="IPR001434">
    <property type="entry name" value="OmcB-like_DUF11"/>
</dbReference>
<feature type="domain" description="DUF11" evidence="3">
    <location>
        <begin position="641"/>
        <end position="758"/>
    </location>
</feature>
<feature type="domain" description="DUF11" evidence="3">
    <location>
        <begin position="356"/>
        <end position="475"/>
    </location>
</feature>
<gene>
    <name evidence="4" type="ordered locus">Cwoe_2474</name>
</gene>
<dbReference type="KEGG" id="cwo:Cwoe_2474"/>
<dbReference type="Proteomes" id="UP000008229">
    <property type="component" value="Chromosome"/>
</dbReference>
<feature type="signal peptide" evidence="2">
    <location>
        <begin position="1"/>
        <end position="27"/>
    </location>
</feature>
<feature type="region of interest" description="Disordered" evidence="1">
    <location>
        <begin position="987"/>
        <end position="1043"/>
    </location>
</feature>
<dbReference type="Gene3D" id="2.60.40.740">
    <property type="match status" value="1"/>
</dbReference>
<evidence type="ECO:0000256" key="1">
    <source>
        <dbReference type="SAM" id="MobiDB-lite"/>
    </source>
</evidence>
<keyword evidence="5" id="KW-1185">Reference proteome</keyword>
<feature type="domain" description="DUF11" evidence="3">
    <location>
        <begin position="1167"/>
        <end position="1265"/>
    </location>
</feature>
<dbReference type="HOGENOM" id="CLU_264173_0_0_11"/>
<feature type="domain" description="DUF11" evidence="3">
    <location>
        <begin position="765"/>
        <end position="885"/>
    </location>
</feature>
<sequence length="1293" mass="129331" precursor="true">MRGWQAGAVVAAAIALLAVWSATASGAARTFEQRFATNDTGDVTIVANTLMTCPAADAQCAAAQAGTASPASANNNNAYVMQYVDADPAGGPGIFNSSSADLALPPGATVLKAMLYWGGDSGTGDGGAPPPNAAARDTVQLKVPGETAYQPLLASQLDFLTTDGNDFQGAVDVTRQVAAAGAGTYWVGNVQAGTGRDRQAGWSLVVAYRDTAQPPRNLSIFDGFQVVNSGNRNVTIGVDGFKTPPTGAVSTQLGFVAYEGDAGSTGDSAKLNTTTLRDATNPANNFFNSAISHGGVQFTAKDPNYVNQLGYDSIISDASGILGNGDTSAAIRLTTGGETYFPGVVTFATELIAPDVELSKAVQDLGGGLVEAGDTLRYTVRAANTGPDDATNVVISDEIPDHTAFVPGSLTINGVPNPPGAFYDPATRRVFYNVGTGATSTHGGILEGGRGTAVVTFDVTVDSVPAGTQLVNAAHADFFARTLGAPLSADSNAATSTVAAPDLVVAKTPANFVAVGGGTVDFTLTVTNSGTAATDGRTVTVTDDFPGGLGRAFDEVVAVGGAGWTCTPAVLPAAAPVSVECSRSDRLAAGASYPAISITARATDPPPVGSIANTAIVMGGGDADLSNNAGTNVGQATTRADLSLFKTATPLAALTGEQVTFRVRVRNGGPSLAPGVVVDDFLPAGLAADSASASQGSCTTGPVTCNLGDLAVGAEATVTVVATVNATGPGPIVATNIAEVRSAVVDPVTDNNGSNASVTVAPTADVSIVKEASPDPLDSTAPAIYTLRVHNDGPQTALGVHVTDPLPAGFVFGSAVSSQGDPCTHTPADNTVRCPLGPIVSGGDATVTITGTLLPSTEGTVLSNSAVVTTTTGDPDLTDNAATTTSVVIPAADVELSKTVDEAAPRAGGQVTYSLAVTNNGPSSALNVQVTDALPAGLTLVSAPGCAAAGGSLTCDAGTLASGASRTFAVTATVGDSLAGQQLSNLASAGSDTRDPLTANNSDDATIAVTPRDPEPPRPPEPPVPPTTPTTPTGPPVSPAAASADLVLGKRALGRAVIGERLRYELVVRNRGPQAASDVVVTDTLPRSVRFVSARTAAGRCASAPALRCQLGTLASGARASIVLTVVPQAAGELVNAARVSAATADPNTANNAARSRVDVAPEATRLVVSKTADRRTVRAGGLVGFTIAVRVAGPGDARGLRVCDRLPAGLSYRSAPGAQMRRGNACWTRSRVAAGTTLRFRLTAHVARTARAGTLANTAVATGANARAVARARARLQVLPAAGSGRGGGVTG</sequence>
<dbReference type="GO" id="GO:0005975">
    <property type="term" value="P:carbohydrate metabolic process"/>
    <property type="evidence" value="ECO:0007669"/>
    <property type="project" value="UniProtKB-ARBA"/>
</dbReference>
<proteinExistence type="predicted"/>
<evidence type="ECO:0000313" key="4">
    <source>
        <dbReference type="EMBL" id="ADB50896.1"/>
    </source>
</evidence>
<dbReference type="PANTHER" id="PTHR34819:SF3">
    <property type="entry name" value="CELL SURFACE PROTEIN"/>
    <property type="match status" value="1"/>
</dbReference>
<dbReference type="eggNOG" id="COG1361">
    <property type="taxonomic scope" value="Bacteria"/>
</dbReference>
<dbReference type="STRING" id="469383.Cwoe_2474"/>
<feature type="domain" description="DUF11" evidence="3">
    <location>
        <begin position="1045"/>
        <end position="1157"/>
    </location>
</feature>
<name>D3F7N4_CONWI</name>
<dbReference type="EMBL" id="CP001854">
    <property type="protein sequence ID" value="ADB50896.1"/>
    <property type="molecule type" value="Genomic_DNA"/>
</dbReference>
<dbReference type="InterPro" id="IPR051172">
    <property type="entry name" value="Chlamydia_OmcB"/>
</dbReference>
<feature type="chain" id="PRO_5003043550" evidence="2">
    <location>
        <begin position="28"/>
        <end position="1293"/>
    </location>
</feature>
<dbReference type="PANTHER" id="PTHR34819">
    <property type="entry name" value="LARGE CYSTEINE-RICH PERIPLASMIC PROTEIN OMCB"/>
    <property type="match status" value="1"/>
</dbReference>
<evidence type="ECO:0000259" key="3">
    <source>
        <dbReference type="Pfam" id="PF01345"/>
    </source>
</evidence>
<feature type="domain" description="DUF11" evidence="3">
    <location>
        <begin position="893"/>
        <end position="1007"/>
    </location>
</feature>
<feature type="domain" description="DUF11" evidence="3">
    <location>
        <begin position="502"/>
        <end position="631"/>
    </location>
</feature>
<feature type="compositionally biased region" description="Pro residues" evidence="1">
    <location>
        <begin position="1019"/>
        <end position="1038"/>
    </location>
</feature>
<protein>
    <submittedName>
        <fullName evidence="4">Conserved repeat domain protein</fullName>
    </submittedName>
</protein>
<evidence type="ECO:0000313" key="5">
    <source>
        <dbReference type="Proteomes" id="UP000008229"/>
    </source>
</evidence>
<dbReference type="Pfam" id="PF01345">
    <property type="entry name" value="DUF11"/>
    <property type="match status" value="7"/>
</dbReference>